<feature type="region of interest" description="Disordered" evidence="1">
    <location>
        <begin position="259"/>
        <end position="286"/>
    </location>
</feature>
<organism evidence="4 5">
    <name type="scientific">Streptomyces cheonanensis</name>
    <dbReference type="NCBI Taxonomy" id="312720"/>
    <lineage>
        <taxon>Bacteria</taxon>
        <taxon>Bacillati</taxon>
        <taxon>Actinomycetota</taxon>
        <taxon>Actinomycetes</taxon>
        <taxon>Kitasatosporales</taxon>
        <taxon>Streptomycetaceae</taxon>
        <taxon>Streptomyces</taxon>
    </lineage>
</organism>
<comment type="caution">
    <text evidence="4">The sequence shown here is derived from an EMBL/GenBank/DDBJ whole genome shotgun (WGS) entry which is preliminary data.</text>
</comment>
<gene>
    <name evidence="4" type="ORF">GCM10009757_23880</name>
</gene>
<keyword evidence="2" id="KW-0472">Membrane</keyword>
<feature type="transmembrane region" description="Helical" evidence="2">
    <location>
        <begin position="54"/>
        <end position="72"/>
    </location>
</feature>
<dbReference type="EMBL" id="BAAANQ010000004">
    <property type="protein sequence ID" value="GAA2051213.1"/>
    <property type="molecule type" value="Genomic_DNA"/>
</dbReference>
<dbReference type="PANTHER" id="PTHR35797">
    <property type="entry name" value="PROTEASE-RELATED"/>
    <property type="match status" value="1"/>
</dbReference>
<proteinExistence type="predicted"/>
<keyword evidence="2" id="KW-0812">Transmembrane</keyword>
<feature type="transmembrane region" description="Helical" evidence="2">
    <location>
        <begin position="158"/>
        <end position="176"/>
    </location>
</feature>
<keyword evidence="2" id="KW-1133">Transmembrane helix</keyword>
<evidence type="ECO:0000313" key="5">
    <source>
        <dbReference type="Proteomes" id="UP001403094"/>
    </source>
</evidence>
<evidence type="ECO:0000256" key="1">
    <source>
        <dbReference type="SAM" id="MobiDB-lite"/>
    </source>
</evidence>
<evidence type="ECO:0000259" key="3">
    <source>
        <dbReference type="Pfam" id="PF02517"/>
    </source>
</evidence>
<feature type="transmembrane region" description="Helical" evidence="2">
    <location>
        <begin position="25"/>
        <end position="48"/>
    </location>
</feature>
<reference evidence="4 5" key="1">
    <citation type="journal article" date="2019" name="Int. J. Syst. Evol. Microbiol.">
        <title>The Global Catalogue of Microorganisms (GCM) 10K type strain sequencing project: providing services to taxonomists for standard genome sequencing and annotation.</title>
        <authorList>
            <consortium name="The Broad Institute Genomics Platform"/>
            <consortium name="The Broad Institute Genome Sequencing Center for Infectious Disease"/>
            <person name="Wu L."/>
            <person name="Ma J."/>
        </authorList>
    </citation>
    <scope>NUCLEOTIDE SEQUENCE [LARGE SCALE GENOMIC DNA]</scope>
    <source>
        <strain evidence="4 5">JCM 14549</strain>
    </source>
</reference>
<dbReference type="RefSeq" id="WP_019434100.1">
    <property type="nucleotide sequence ID" value="NZ_BAAANQ010000004.1"/>
</dbReference>
<keyword evidence="5" id="KW-1185">Reference proteome</keyword>
<dbReference type="InterPro" id="IPR003675">
    <property type="entry name" value="Rce1/LyrA-like_dom"/>
</dbReference>
<evidence type="ECO:0000313" key="4">
    <source>
        <dbReference type="EMBL" id="GAA2051213.1"/>
    </source>
</evidence>
<dbReference type="Proteomes" id="UP001403094">
    <property type="component" value="Unassembled WGS sequence"/>
</dbReference>
<feature type="transmembrane region" description="Helical" evidence="2">
    <location>
        <begin position="93"/>
        <end position="115"/>
    </location>
</feature>
<feature type="transmembrane region" description="Helical" evidence="2">
    <location>
        <begin position="182"/>
        <end position="199"/>
    </location>
</feature>
<feature type="domain" description="CAAX prenyl protease 2/Lysostaphin resistance protein A-like" evidence="3">
    <location>
        <begin position="126"/>
        <end position="223"/>
    </location>
</feature>
<name>A0ABN2V4T0_9ACTN</name>
<protein>
    <recommendedName>
        <fullName evidence="3">CAAX prenyl protease 2/Lysostaphin resistance protein A-like domain-containing protein</fullName>
    </recommendedName>
</protein>
<evidence type="ECO:0000256" key="2">
    <source>
        <dbReference type="SAM" id="Phobius"/>
    </source>
</evidence>
<dbReference type="PANTHER" id="PTHR35797:SF1">
    <property type="entry name" value="PROTEASE"/>
    <property type="match status" value="1"/>
</dbReference>
<accession>A0ABN2V4T0</accession>
<sequence>MAAAVADGIVTGMHPTDEARRTDRLILALFLATAFLAAGALGAVQPALGLPAEVLQLTQFGPALGVLLALLVRPARTRHLLTGTLPRRGGTRHAALLLLTAPLIIAATAGTYAALTGDTRFTLPGHSLALIAAAQLIGACAEEIGWRCLLQPLLRTRYGVLAASLLVGAVWGVWHIQIFTEHPLYAAGFLLAALSMSVVLGQAQDGRTGRLPLAGGFHALINLGMLLCVDQESGAVLPMVLFGAACLAAAVAWTRTSARPAGPASASPRPAPCRRTRTRPGSSPWA</sequence>
<feature type="transmembrane region" description="Helical" evidence="2">
    <location>
        <begin position="127"/>
        <end position="146"/>
    </location>
</feature>
<dbReference type="InterPro" id="IPR042150">
    <property type="entry name" value="MmRce1-like"/>
</dbReference>
<feature type="compositionally biased region" description="Low complexity" evidence="1">
    <location>
        <begin position="259"/>
        <end position="268"/>
    </location>
</feature>
<dbReference type="Pfam" id="PF02517">
    <property type="entry name" value="Rce1-like"/>
    <property type="match status" value="1"/>
</dbReference>